<gene>
    <name evidence="4" type="ORF">HU760_015430</name>
</gene>
<dbReference type="PANTHER" id="PTHR30055">
    <property type="entry name" value="HTH-TYPE TRANSCRIPTIONAL REGULATOR RUTR"/>
    <property type="match status" value="1"/>
</dbReference>
<dbReference type="PANTHER" id="PTHR30055:SF223">
    <property type="entry name" value="HTH-TYPE TRANSCRIPTIONAL REGULATOR UIDR"/>
    <property type="match status" value="1"/>
</dbReference>
<protein>
    <submittedName>
        <fullName evidence="4">TetR/AcrR family transcriptional regulator</fullName>
    </submittedName>
</protein>
<dbReference type="Pfam" id="PF00440">
    <property type="entry name" value="TetR_N"/>
    <property type="match status" value="1"/>
</dbReference>
<dbReference type="SUPFAM" id="SSF46689">
    <property type="entry name" value="Homeodomain-like"/>
    <property type="match status" value="1"/>
</dbReference>
<sequence length="198" mass="21382">MSSDHPTRSRKRLSREERRRQLLDVAWQLVREEGTDALGLGRLAEQAGVTKPVVYDHFETRTGLLVALYQEYDARQSRMLEQALARCDASLASRAWVIAEAYVDCAMSQGLEIPGVSAALAGSPEMEALKRAYEQPFLDKCREALAGFSPSGTVGAAGMRLLVGAADALSQAAAAGELEAEAAKAELQAAIMAMVERQ</sequence>
<dbReference type="InterPro" id="IPR050109">
    <property type="entry name" value="HTH-type_TetR-like_transc_reg"/>
</dbReference>
<dbReference type="Gene3D" id="1.10.357.10">
    <property type="entry name" value="Tetracycline Repressor, domain 2"/>
    <property type="match status" value="1"/>
</dbReference>
<feature type="DNA-binding region" description="H-T-H motif" evidence="2">
    <location>
        <begin position="39"/>
        <end position="58"/>
    </location>
</feature>
<accession>A0ABS6QCQ1</accession>
<dbReference type="InterPro" id="IPR009057">
    <property type="entry name" value="Homeodomain-like_sf"/>
</dbReference>
<dbReference type="PROSITE" id="PS50977">
    <property type="entry name" value="HTH_TETR_2"/>
    <property type="match status" value="1"/>
</dbReference>
<dbReference type="EMBL" id="JABWRZ020000001">
    <property type="protein sequence ID" value="MBV4491987.1"/>
    <property type="molecule type" value="Genomic_DNA"/>
</dbReference>
<dbReference type="InterPro" id="IPR001647">
    <property type="entry name" value="HTH_TetR"/>
</dbReference>
<organism evidence="4 5">
    <name type="scientific">Pseudomonas oryzicola</name>
    <dbReference type="NCBI Taxonomy" id="485876"/>
    <lineage>
        <taxon>Bacteria</taxon>
        <taxon>Pseudomonadati</taxon>
        <taxon>Pseudomonadota</taxon>
        <taxon>Gammaproteobacteria</taxon>
        <taxon>Pseudomonadales</taxon>
        <taxon>Pseudomonadaceae</taxon>
        <taxon>Pseudomonas</taxon>
    </lineage>
</organism>
<reference evidence="4 5" key="1">
    <citation type="journal article" date="2020" name="Microorganisms">
        <title>Reliable Identification of Environmental Pseudomonas Isolates Using the rpoD Gene.</title>
        <authorList>
            <consortium name="The Broad Institute Genome Sequencing Platform"/>
            <person name="Girard L."/>
            <person name="Lood C."/>
            <person name="Rokni-Zadeh H."/>
            <person name="van Noort V."/>
            <person name="Lavigne R."/>
            <person name="De Mot R."/>
        </authorList>
    </citation>
    <scope>NUCLEOTIDE SEQUENCE [LARGE SCALE GENOMIC DNA]</scope>
    <source>
        <strain evidence="4 5">RD9SR1</strain>
    </source>
</reference>
<evidence type="ECO:0000259" key="3">
    <source>
        <dbReference type="PROSITE" id="PS50977"/>
    </source>
</evidence>
<evidence type="ECO:0000256" key="1">
    <source>
        <dbReference type="ARBA" id="ARBA00023125"/>
    </source>
</evidence>
<keyword evidence="1 2" id="KW-0238">DNA-binding</keyword>
<dbReference type="Proteomes" id="UP000609530">
    <property type="component" value="Unassembled WGS sequence"/>
</dbReference>
<dbReference type="PRINTS" id="PR00455">
    <property type="entry name" value="HTHTETR"/>
</dbReference>
<dbReference type="RefSeq" id="WP_186675589.1">
    <property type="nucleotide sequence ID" value="NZ_JABWRZ020000001.1"/>
</dbReference>
<feature type="domain" description="HTH tetR-type" evidence="3">
    <location>
        <begin position="16"/>
        <end position="76"/>
    </location>
</feature>
<comment type="caution">
    <text evidence="4">The sequence shown here is derived from an EMBL/GenBank/DDBJ whole genome shotgun (WGS) entry which is preliminary data.</text>
</comment>
<proteinExistence type="predicted"/>
<keyword evidence="5" id="KW-1185">Reference proteome</keyword>
<evidence type="ECO:0000256" key="2">
    <source>
        <dbReference type="PROSITE-ProRule" id="PRU00335"/>
    </source>
</evidence>
<evidence type="ECO:0000313" key="4">
    <source>
        <dbReference type="EMBL" id="MBV4491987.1"/>
    </source>
</evidence>
<name>A0ABS6QCQ1_9PSED</name>
<evidence type="ECO:0000313" key="5">
    <source>
        <dbReference type="Proteomes" id="UP000609530"/>
    </source>
</evidence>